<protein>
    <submittedName>
        <fullName evidence="2">Uncharacterized protein</fullName>
    </submittedName>
</protein>
<dbReference type="EMBL" id="JARBHB010000002">
    <property type="protein sequence ID" value="KAJ8893810.1"/>
    <property type="molecule type" value="Genomic_DNA"/>
</dbReference>
<reference evidence="2 3" key="1">
    <citation type="submission" date="2023-02" db="EMBL/GenBank/DDBJ databases">
        <title>LHISI_Scaffold_Assembly.</title>
        <authorList>
            <person name="Stuart O.P."/>
            <person name="Cleave R."/>
            <person name="Magrath M.J.L."/>
            <person name="Mikheyev A.S."/>
        </authorList>
    </citation>
    <scope>NUCLEOTIDE SEQUENCE [LARGE SCALE GENOMIC DNA]</scope>
    <source>
        <strain evidence="2">Daus_M_001</strain>
        <tissue evidence="2">Leg muscle</tissue>
    </source>
</reference>
<organism evidence="2 3">
    <name type="scientific">Dryococelus australis</name>
    <dbReference type="NCBI Taxonomy" id="614101"/>
    <lineage>
        <taxon>Eukaryota</taxon>
        <taxon>Metazoa</taxon>
        <taxon>Ecdysozoa</taxon>
        <taxon>Arthropoda</taxon>
        <taxon>Hexapoda</taxon>
        <taxon>Insecta</taxon>
        <taxon>Pterygota</taxon>
        <taxon>Neoptera</taxon>
        <taxon>Polyneoptera</taxon>
        <taxon>Phasmatodea</taxon>
        <taxon>Verophasmatodea</taxon>
        <taxon>Anareolatae</taxon>
        <taxon>Phasmatidae</taxon>
        <taxon>Eurycanthinae</taxon>
        <taxon>Dryococelus</taxon>
    </lineage>
</organism>
<sequence>MDLPLRTKIEHHRSSSPDTFPGVGQLVDSGLGTTKCVLCQQISHAIYSCVEFMEKSPAERQEVVCSRKLCYNCLLTSHMHHSSLHSDRQVNDSQYPPTSDAHANQQLSLDFVDTDDDGSQFVEMSARTSACNIILISTVMVKIADCQRRFHNCCGILDRAAQGNFMTEALSQKHLLHHSKKLLLCGTSSSNYCRRDVLNCGNWLPITPSFWMVFQWQT</sequence>
<evidence type="ECO:0000313" key="3">
    <source>
        <dbReference type="Proteomes" id="UP001159363"/>
    </source>
</evidence>
<dbReference type="Proteomes" id="UP001159363">
    <property type="component" value="Chromosome 2"/>
</dbReference>
<proteinExistence type="predicted"/>
<keyword evidence="3" id="KW-1185">Reference proteome</keyword>
<comment type="caution">
    <text evidence="2">The sequence shown here is derived from an EMBL/GenBank/DDBJ whole genome shotgun (WGS) entry which is preliminary data.</text>
</comment>
<evidence type="ECO:0000256" key="1">
    <source>
        <dbReference type="SAM" id="MobiDB-lite"/>
    </source>
</evidence>
<name>A0ABQ9IAW9_9NEOP</name>
<evidence type="ECO:0000313" key="2">
    <source>
        <dbReference type="EMBL" id="KAJ8893810.1"/>
    </source>
</evidence>
<feature type="compositionally biased region" description="Basic and acidic residues" evidence="1">
    <location>
        <begin position="1"/>
        <end position="15"/>
    </location>
</feature>
<feature type="region of interest" description="Disordered" evidence="1">
    <location>
        <begin position="1"/>
        <end position="21"/>
    </location>
</feature>
<feature type="non-terminal residue" evidence="2">
    <location>
        <position position="218"/>
    </location>
</feature>
<gene>
    <name evidence="2" type="ORF">PR048_006411</name>
</gene>
<accession>A0ABQ9IAW9</accession>